<dbReference type="EMBL" id="JACHJU010000001">
    <property type="protein sequence ID" value="MBB4937660.1"/>
    <property type="molecule type" value="Genomic_DNA"/>
</dbReference>
<comment type="caution">
    <text evidence="1">The sequence shown here is derived from an EMBL/GenBank/DDBJ whole genome shotgun (WGS) entry which is preliminary data.</text>
</comment>
<dbReference type="AlphaFoldDB" id="A0A7W7RT47"/>
<proteinExistence type="predicted"/>
<evidence type="ECO:0000313" key="2">
    <source>
        <dbReference type="Proteomes" id="UP000534286"/>
    </source>
</evidence>
<name>A0A7W7RT47_9ACTN</name>
<accession>A0A7W7RT47</accession>
<protein>
    <submittedName>
        <fullName evidence="1">Uncharacterized protein</fullName>
    </submittedName>
</protein>
<dbReference type="RefSeq" id="WP_184754005.1">
    <property type="nucleotide sequence ID" value="NZ_BAABEK010000092.1"/>
</dbReference>
<keyword evidence="2" id="KW-1185">Reference proteome</keyword>
<dbReference type="Proteomes" id="UP000534286">
    <property type="component" value="Unassembled WGS sequence"/>
</dbReference>
<dbReference type="SUPFAM" id="SSF52799">
    <property type="entry name" value="(Phosphotyrosine protein) phosphatases II"/>
    <property type="match status" value="1"/>
</dbReference>
<evidence type="ECO:0000313" key="1">
    <source>
        <dbReference type="EMBL" id="MBB4937660.1"/>
    </source>
</evidence>
<organism evidence="1 2">
    <name type="scientific">Streptosporangium album</name>
    <dbReference type="NCBI Taxonomy" id="47479"/>
    <lineage>
        <taxon>Bacteria</taxon>
        <taxon>Bacillati</taxon>
        <taxon>Actinomycetota</taxon>
        <taxon>Actinomycetes</taxon>
        <taxon>Streptosporangiales</taxon>
        <taxon>Streptosporangiaceae</taxon>
        <taxon>Streptosporangium</taxon>
    </lineage>
</organism>
<gene>
    <name evidence="1" type="ORF">FHR32_001965</name>
</gene>
<dbReference type="InterPro" id="IPR029021">
    <property type="entry name" value="Prot-tyrosine_phosphatase-like"/>
</dbReference>
<reference evidence="1 2" key="1">
    <citation type="submission" date="2020-08" db="EMBL/GenBank/DDBJ databases">
        <title>Sequencing the genomes of 1000 actinobacteria strains.</title>
        <authorList>
            <person name="Klenk H.-P."/>
        </authorList>
    </citation>
    <scope>NUCLEOTIDE SEQUENCE [LARGE SCALE GENOMIC DNA]</scope>
    <source>
        <strain evidence="1 2">DSM 43023</strain>
    </source>
</reference>
<sequence>MIASWEPAAAGVLRLPSGRLVRGRGLRRPLPEGPVPTFALACLAVLDGVPGREAVAYVREHYASHTVETPWQRRFVARFR</sequence>